<feature type="binding site" evidence="9">
    <location>
        <position position="177"/>
    </location>
    <ligand>
        <name>Zn(2+)</name>
        <dbReference type="ChEBI" id="CHEBI:29105"/>
    </ligand>
</feature>
<name>A0A918D1V8_9BACI</name>
<evidence type="ECO:0000256" key="6">
    <source>
        <dbReference type="ARBA" id="ARBA00052558"/>
    </source>
</evidence>
<keyword evidence="2" id="KW-0227">DNA damage</keyword>
<keyword evidence="3" id="KW-0378">Hydrolase</keyword>
<dbReference type="InterPro" id="IPR004597">
    <property type="entry name" value="Tag"/>
</dbReference>
<evidence type="ECO:0000256" key="7">
    <source>
        <dbReference type="ARBA" id="ARBA00057608"/>
    </source>
</evidence>
<dbReference type="EMBL" id="BMOS01000013">
    <property type="protein sequence ID" value="GGN58990.1"/>
    <property type="molecule type" value="Genomic_DNA"/>
</dbReference>
<dbReference type="InterPro" id="IPR011257">
    <property type="entry name" value="DNA_glycosylase"/>
</dbReference>
<protein>
    <recommendedName>
        <fullName evidence="8">DNA-3-methyladenine glycosylase I</fullName>
        <ecNumber evidence="8">3.2.2.20</ecNumber>
    </recommendedName>
</protein>
<dbReference type="Pfam" id="PF03352">
    <property type="entry name" value="Adenine_glyco"/>
    <property type="match status" value="1"/>
</dbReference>
<accession>A0A918D1V8</accession>
<feature type="binding site" evidence="9">
    <location>
        <position position="19"/>
    </location>
    <ligand>
        <name>Zn(2+)</name>
        <dbReference type="ChEBI" id="CHEBI:29105"/>
    </ligand>
</feature>
<evidence type="ECO:0000256" key="1">
    <source>
        <dbReference type="ARBA" id="ARBA00022723"/>
    </source>
</evidence>
<keyword evidence="4 9" id="KW-0862">Zinc</keyword>
<evidence type="ECO:0000256" key="9">
    <source>
        <dbReference type="PIRSR" id="PIRSR604597-1"/>
    </source>
</evidence>
<dbReference type="Gene3D" id="1.10.340.30">
    <property type="entry name" value="Hypothetical protein, domain 2"/>
    <property type="match status" value="1"/>
</dbReference>
<evidence type="ECO:0000256" key="5">
    <source>
        <dbReference type="ARBA" id="ARBA00023204"/>
    </source>
</evidence>
<dbReference type="RefSeq" id="WP_188857161.1">
    <property type="nucleotide sequence ID" value="NZ_BMOS01000013.1"/>
</dbReference>
<comment type="function">
    <text evidence="7">Hydrolysis of the deoxyribose N-glycosidic bond to excise 3-methyladenine from the damaged DNA polymer formed by alkylation lesions.</text>
</comment>
<reference evidence="10" key="2">
    <citation type="submission" date="2020-09" db="EMBL/GenBank/DDBJ databases">
        <authorList>
            <person name="Sun Q."/>
            <person name="Ohkuma M."/>
        </authorList>
    </citation>
    <scope>NUCLEOTIDE SEQUENCE</scope>
    <source>
        <strain evidence="10">JCM 17251</strain>
    </source>
</reference>
<dbReference type="PANTHER" id="PTHR30037:SF4">
    <property type="entry name" value="DNA-3-METHYLADENINE GLYCOSYLASE I"/>
    <property type="match status" value="1"/>
</dbReference>
<feature type="binding site" evidence="9">
    <location>
        <position position="6"/>
    </location>
    <ligand>
        <name>Zn(2+)</name>
        <dbReference type="ChEBI" id="CHEBI:29105"/>
    </ligand>
</feature>
<dbReference type="Proteomes" id="UP000624041">
    <property type="component" value="Unassembled WGS sequence"/>
</dbReference>
<keyword evidence="1 9" id="KW-0479">Metal-binding</keyword>
<evidence type="ECO:0000256" key="4">
    <source>
        <dbReference type="ARBA" id="ARBA00022833"/>
    </source>
</evidence>
<dbReference type="GO" id="GO:0006284">
    <property type="term" value="P:base-excision repair"/>
    <property type="evidence" value="ECO:0007669"/>
    <property type="project" value="InterPro"/>
</dbReference>
<dbReference type="InterPro" id="IPR005019">
    <property type="entry name" value="Adenine_glyco"/>
</dbReference>
<dbReference type="SUPFAM" id="SSF48150">
    <property type="entry name" value="DNA-glycosylase"/>
    <property type="match status" value="1"/>
</dbReference>
<evidence type="ECO:0000313" key="10">
    <source>
        <dbReference type="EMBL" id="GGN58990.1"/>
    </source>
</evidence>
<sequence length="190" mass="22362">MDVTRCSWVTDDPLYMEYHDQEWGIPVHDDRKFFEMLTLEGAQAGLSWITILKRRENYRKAFDDFNVEVISQYSDWKVEELLQDSGIIRNRRKIESVRKNAQVFLKIQDEFGSFDAYIWRFVGGKPIINHWNKHEEVPAKTKESETLAKDLKKRGFSFAGPTILYAFMQATGLVNDHVKGCFLYRKDLAK</sequence>
<evidence type="ECO:0000256" key="2">
    <source>
        <dbReference type="ARBA" id="ARBA00022763"/>
    </source>
</evidence>
<dbReference type="FunFam" id="1.10.340.30:FF:000009">
    <property type="entry name" value="DNA-3-methyladenine glycosylase I"/>
    <property type="match status" value="1"/>
</dbReference>
<dbReference type="EC" id="3.2.2.20" evidence="8"/>
<organism evidence="10 11">
    <name type="scientific">Oceanobacillus indicireducens</name>
    <dbReference type="NCBI Taxonomy" id="1004261"/>
    <lineage>
        <taxon>Bacteria</taxon>
        <taxon>Bacillati</taxon>
        <taxon>Bacillota</taxon>
        <taxon>Bacilli</taxon>
        <taxon>Bacillales</taxon>
        <taxon>Bacillaceae</taxon>
        <taxon>Oceanobacillus</taxon>
    </lineage>
</organism>
<dbReference type="GO" id="GO:0008725">
    <property type="term" value="F:DNA-3-methyladenine glycosylase activity"/>
    <property type="evidence" value="ECO:0007669"/>
    <property type="project" value="UniProtKB-EC"/>
</dbReference>
<keyword evidence="5" id="KW-0234">DNA repair</keyword>
<feature type="binding site" evidence="9">
    <location>
        <position position="181"/>
    </location>
    <ligand>
        <name>Zn(2+)</name>
        <dbReference type="ChEBI" id="CHEBI:29105"/>
    </ligand>
</feature>
<reference evidence="10" key="1">
    <citation type="journal article" date="2014" name="Int. J. Syst. Evol. Microbiol.">
        <title>Complete genome sequence of Corynebacterium casei LMG S-19264T (=DSM 44701T), isolated from a smear-ripened cheese.</title>
        <authorList>
            <consortium name="US DOE Joint Genome Institute (JGI-PGF)"/>
            <person name="Walter F."/>
            <person name="Albersmeier A."/>
            <person name="Kalinowski J."/>
            <person name="Ruckert C."/>
        </authorList>
    </citation>
    <scope>NUCLEOTIDE SEQUENCE</scope>
    <source>
        <strain evidence="10">JCM 17251</strain>
    </source>
</reference>
<dbReference type="NCBIfam" id="TIGR00624">
    <property type="entry name" value="tag"/>
    <property type="match status" value="1"/>
</dbReference>
<dbReference type="GO" id="GO:0046872">
    <property type="term" value="F:metal ion binding"/>
    <property type="evidence" value="ECO:0007669"/>
    <property type="project" value="UniProtKB-KW"/>
</dbReference>
<dbReference type="AlphaFoldDB" id="A0A918D1V8"/>
<comment type="caution">
    <text evidence="10">The sequence shown here is derived from an EMBL/GenBank/DDBJ whole genome shotgun (WGS) entry which is preliminary data.</text>
</comment>
<gene>
    <name evidence="10" type="primary">tag</name>
    <name evidence="10" type="ORF">GCM10007971_21660</name>
</gene>
<dbReference type="InterPro" id="IPR052891">
    <property type="entry name" value="DNA-3mA_glycosylase"/>
</dbReference>
<keyword evidence="11" id="KW-1185">Reference proteome</keyword>
<evidence type="ECO:0000256" key="3">
    <source>
        <dbReference type="ARBA" id="ARBA00022801"/>
    </source>
</evidence>
<evidence type="ECO:0000313" key="11">
    <source>
        <dbReference type="Proteomes" id="UP000624041"/>
    </source>
</evidence>
<comment type="catalytic activity">
    <reaction evidence="6">
        <text>Hydrolysis of alkylated DNA, releasing 3-methyladenine.</text>
        <dbReference type="EC" id="3.2.2.20"/>
    </reaction>
</comment>
<dbReference type="PANTHER" id="PTHR30037">
    <property type="entry name" value="DNA-3-METHYLADENINE GLYCOSYLASE 1"/>
    <property type="match status" value="1"/>
</dbReference>
<evidence type="ECO:0000256" key="8">
    <source>
        <dbReference type="ARBA" id="ARBA00066766"/>
    </source>
</evidence>
<proteinExistence type="predicted"/>